<organism evidence="2 3">
    <name type="scientific">Pristionchus entomophagus</name>
    <dbReference type="NCBI Taxonomy" id="358040"/>
    <lineage>
        <taxon>Eukaryota</taxon>
        <taxon>Metazoa</taxon>
        <taxon>Ecdysozoa</taxon>
        <taxon>Nematoda</taxon>
        <taxon>Chromadorea</taxon>
        <taxon>Rhabditida</taxon>
        <taxon>Rhabditina</taxon>
        <taxon>Diplogasteromorpha</taxon>
        <taxon>Diplogasteroidea</taxon>
        <taxon>Neodiplogasteridae</taxon>
        <taxon>Pristionchus</taxon>
    </lineage>
</organism>
<keyword evidence="3" id="KW-1185">Reference proteome</keyword>
<name>A0AAV5T8C2_9BILA</name>
<dbReference type="Proteomes" id="UP001432027">
    <property type="component" value="Unassembled WGS sequence"/>
</dbReference>
<dbReference type="SMART" id="SM00256">
    <property type="entry name" value="FBOX"/>
    <property type="match status" value="1"/>
</dbReference>
<proteinExistence type="predicted"/>
<reference evidence="2" key="1">
    <citation type="submission" date="2023-10" db="EMBL/GenBank/DDBJ databases">
        <title>Genome assembly of Pristionchus species.</title>
        <authorList>
            <person name="Yoshida K."/>
            <person name="Sommer R.J."/>
        </authorList>
    </citation>
    <scope>NUCLEOTIDE SEQUENCE</scope>
    <source>
        <strain evidence="2">RS0144</strain>
    </source>
</reference>
<feature type="non-terminal residue" evidence="2">
    <location>
        <position position="1"/>
    </location>
</feature>
<dbReference type="EMBL" id="BTSX01000003">
    <property type="protein sequence ID" value="GMS91162.1"/>
    <property type="molecule type" value="Genomic_DNA"/>
</dbReference>
<sequence>GLPDELVVEILGKLEENEDKLSAALTCRRFLTAIHKKLPLATAVCGQFSGNHSECRASLKSRSVTSVLTFCQCESHGRKQMMHLLLPRLSKDVSSLSLESELIGERLSDSAAHAMLDGCSSAPLSSISFEHVDFTAVRPWTLALIASFHRLQEVHLLSCILPRDCCCGHSRRLCTHCVVSR</sequence>
<protein>
    <recommendedName>
        <fullName evidence="1">F-box domain-containing protein</fullName>
    </recommendedName>
</protein>
<gene>
    <name evidence="2" type="ORF">PENTCL1PPCAC_13337</name>
</gene>
<accession>A0AAV5T8C2</accession>
<dbReference type="Pfam" id="PF12937">
    <property type="entry name" value="F-box-like"/>
    <property type="match status" value="1"/>
</dbReference>
<dbReference type="InterPro" id="IPR001810">
    <property type="entry name" value="F-box_dom"/>
</dbReference>
<dbReference type="AlphaFoldDB" id="A0AAV5T8C2"/>
<dbReference type="InterPro" id="IPR036047">
    <property type="entry name" value="F-box-like_dom_sf"/>
</dbReference>
<feature type="domain" description="F-box" evidence="1">
    <location>
        <begin position="2"/>
        <end position="43"/>
    </location>
</feature>
<dbReference type="SUPFAM" id="SSF81383">
    <property type="entry name" value="F-box domain"/>
    <property type="match status" value="1"/>
</dbReference>
<evidence type="ECO:0000259" key="1">
    <source>
        <dbReference type="SMART" id="SM00256"/>
    </source>
</evidence>
<evidence type="ECO:0000313" key="2">
    <source>
        <dbReference type="EMBL" id="GMS91162.1"/>
    </source>
</evidence>
<evidence type="ECO:0000313" key="3">
    <source>
        <dbReference type="Proteomes" id="UP001432027"/>
    </source>
</evidence>
<comment type="caution">
    <text evidence="2">The sequence shown here is derived from an EMBL/GenBank/DDBJ whole genome shotgun (WGS) entry which is preliminary data.</text>
</comment>